<name>A0AAD6IC79_PENCN</name>
<dbReference type="Proteomes" id="UP001219568">
    <property type="component" value="Unassembled WGS sequence"/>
</dbReference>
<sequence length="210" mass="23776">MRGSTAPWSGLYSLREREQVFWELRLLLQISSGTDPGLTESLDQENIVLSLVYFEGYERLTRPEAKDGRCSLDGSRHTSECQVTRLRIKLRKSPRILTATAKFTILQAMRNEWELAWEKCKHGRELFRLGVRPEKATLETHIGAHRAISSAITQMRTGKIGLQAYLHAITRPIQTNVSVAMDPKRFDTSCSKPEPGGRTTSNVGRQVSIH</sequence>
<comment type="caution">
    <text evidence="2">The sequence shown here is derived from an EMBL/GenBank/DDBJ whole genome shotgun (WGS) entry which is preliminary data.</text>
</comment>
<dbReference type="AlphaFoldDB" id="A0AAD6IC79"/>
<reference evidence="2" key="2">
    <citation type="submission" date="2023-01" db="EMBL/GenBank/DDBJ databases">
        <authorList>
            <person name="Petersen C."/>
        </authorList>
    </citation>
    <scope>NUCLEOTIDE SEQUENCE</scope>
    <source>
        <strain evidence="2">IBT 15450</strain>
    </source>
</reference>
<proteinExistence type="predicted"/>
<reference evidence="2" key="1">
    <citation type="journal article" date="2023" name="IMA Fungus">
        <title>Comparative genomic study of the Penicillium genus elucidates a diverse pangenome and 15 lateral gene transfer events.</title>
        <authorList>
            <person name="Petersen C."/>
            <person name="Sorensen T."/>
            <person name="Nielsen M.R."/>
            <person name="Sondergaard T.E."/>
            <person name="Sorensen J.L."/>
            <person name="Fitzpatrick D.A."/>
            <person name="Frisvad J.C."/>
            <person name="Nielsen K.L."/>
        </authorList>
    </citation>
    <scope>NUCLEOTIDE SEQUENCE</scope>
    <source>
        <strain evidence="2">IBT 15450</strain>
    </source>
</reference>
<gene>
    <name evidence="2" type="ORF">N7460_004635</name>
</gene>
<evidence type="ECO:0000256" key="1">
    <source>
        <dbReference type="SAM" id="MobiDB-lite"/>
    </source>
</evidence>
<evidence type="ECO:0000313" key="3">
    <source>
        <dbReference type="Proteomes" id="UP001219568"/>
    </source>
</evidence>
<accession>A0AAD6IC79</accession>
<feature type="compositionally biased region" description="Polar residues" evidence="1">
    <location>
        <begin position="198"/>
        <end position="210"/>
    </location>
</feature>
<organism evidence="2 3">
    <name type="scientific">Penicillium canescens</name>
    <dbReference type="NCBI Taxonomy" id="5083"/>
    <lineage>
        <taxon>Eukaryota</taxon>
        <taxon>Fungi</taxon>
        <taxon>Dikarya</taxon>
        <taxon>Ascomycota</taxon>
        <taxon>Pezizomycotina</taxon>
        <taxon>Eurotiomycetes</taxon>
        <taxon>Eurotiomycetidae</taxon>
        <taxon>Eurotiales</taxon>
        <taxon>Aspergillaceae</taxon>
        <taxon>Penicillium</taxon>
    </lineage>
</organism>
<feature type="region of interest" description="Disordered" evidence="1">
    <location>
        <begin position="187"/>
        <end position="210"/>
    </location>
</feature>
<keyword evidence="3" id="KW-1185">Reference proteome</keyword>
<evidence type="ECO:0000313" key="2">
    <source>
        <dbReference type="EMBL" id="KAJ6043280.1"/>
    </source>
</evidence>
<protein>
    <submittedName>
        <fullName evidence="2">Uncharacterized protein</fullName>
    </submittedName>
</protein>
<dbReference type="EMBL" id="JAQJZL010000004">
    <property type="protein sequence ID" value="KAJ6043280.1"/>
    <property type="molecule type" value="Genomic_DNA"/>
</dbReference>